<dbReference type="GO" id="GO:0009116">
    <property type="term" value="P:nucleoside metabolic process"/>
    <property type="evidence" value="ECO:0007669"/>
    <property type="project" value="InterPro"/>
</dbReference>
<dbReference type="SMART" id="SM00248">
    <property type="entry name" value="ANK"/>
    <property type="match status" value="2"/>
</dbReference>
<dbReference type="SUPFAM" id="SSF48403">
    <property type="entry name" value="Ankyrin repeat"/>
    <property type="match status" value="1"/>
</dbReference>
<keyword evidence="2" id="KW-0040">ANK repeat</keyword>
<proteinExistence type="predicted"/>
<dbReference type="HOGENOM" id="CLU_000288_34_2_1"/>
<keyword evidence="1" id="KW-0677">Repeat</keyword>
<gene>
    <name evidence="5" type="ORF">Z518_06746</name>
</gene>
<feature type="repeat" description="ANK" evidence="2">
    <location>
        <begin position="818"/>
        <end position="850"/>
    </location>
</feature>
<dbReference type="VEuPathDB" id="FungiDB:Z518_06746"/>
<dbReference type="SUPFAM" id="SSF53167">
    <property type="entry name" value="Purine and uridine phosphorylases"/>
    <property type="match status" value="1"/>
</dbReference>
<dbReference type="Gene3D" id="3.40.50.1580">
    <property type="entry name" value="Nucleoside phosphorylase domain"/>
    <property type="match status" value="1"/>
</dbReference>
<dbReference type="PANTHER" id="PTHR46082">
    <property type="entry name" value="ATP/GTP-BINDING PROTEIN-RELATED"/>
    <property type="match status" value="1"/>
</dbReference>
<dbReference type="PROSITE" id="PS50088">
    <property type="entry name" value="ANK_REPEAT"/>
    <property type="match status" value="2"/>
</dbReference>
<dbReference type="RefSeq" id="XP_013270330.1">
    <property type="nucleotide sequence ID" value="XM_013414876.1"/>
</dbReference>
<dbReference type="InterPro" id="IPR035994">
    <property type="entry name" value="Nucleoside_phosphorylase_sf"/>
</dbReference>
<reference evidence="5 6" key="1">
    <citation type="submission" date="2015-01" db="EMBL/GenBank/DDBJ databases">
        <title>The Genome Sequence of Rhinocladiella mackenzie CBS 650.93.</title>
        <authorList>
            <consortium name="The Broad Institute Genomics Platform"/>
            <person name="Cuomo C."/>
            <person name="de Hoog S."/>
            <person name="Gorbushina A."/>
            <person name="Stielow B."/>
            <person name="Teixiera M."/>
            <person name="Abouelleil A."/>
            <person name="Chapman S.B."/>
            <person name="Priest M."/>
            <person name="Young S.K."/>
            <person name="Wortman J."/>
            <person name="Nusbaum C."/>
            <person name="Birren B."/>
        </authorList>
    </citation>
    <scope>NUCLEOTIDE SEQUENCE [LARGE SCALE GENOMIC DNA]</scope>
    <source>
        <strain evidence="5 6">CBS 650.93</strain>
    </source>
</reference>
<dbReference type="Pfam" id="PF22939">
    <property type="entry name" value="WHD_GPIID"/>
    <property type="match status" value="1"/>
</dbReference>
<dbReference type="GeneID" id="25294817"/>
<evidence type="ECO:0000256" key="1">
    <source>
        <dbReference type="ARBA" id="ARBA00022737"/>
    </source>
</evidence>
<accession>A0A0D2IBJ7</accession>
<evidence type="ECO:0008006" key="7">
    <source>
        <dbReference type="Google" id="ProtNLM"/>
    </source>
</evidence>
<dbReference type="Gene3D" id="1.25.40.20">
    <property type="entry name" value="Ankyrin repeat-containing domain"/>
    <property type="match status" value="1"/>
</dbReference>
<dbReference type="OrthoDB" id="5421817at2759"/>
<dbReference type="InterPro" id="IPR027417">
    <property type="entry name" value="P-loop_NTPase"/>
</dbReference>
<dbReference type="EMBL" id="KN847479">
    <property type="protein sequence ID" value="KIX03194.1"/>
    <property type="molecule type" value="Genomic_DNA"/>
</dbReference>
<dbReference type="InterPro" id="IPR053137">
    <property type="entry name" value="NLR-like"/>
</dbReference>
<dbReference type="Proteomes" id="UP000053617">
    <property type="component" value="Unassembled WGS sequence"/>
</dbReference>
<evidence type="ECO:0000313" key="6">
    <source>
        <dbReference type="Proteomes" id="UP000053617"/>
    </source>
</evidence>
<name>A0A0D2IBJ7_9EURO</name>
<dbReference type="PANTHER" id="PTHR46082:SF11">
    <property type="entry name" value="AAA+ ATPASE DOMAIN-CONTAINING PROTEIN-RELATED"/>
    <property type="match status" value="1"/>
</dbReference>
<dbReference type="InterPro" id="IPR056884">
    <property type="entry name" value="NPHP3-like_N"/>
</dbReference>
<dbReference type="Gene3D" id="3.40.50.300">
    <property type="entry name" value="P-loop containing nucleotide triphosphate hydrolases"/>
    <property type="match status" value="1"/>
</dbReference>
<dbReference type="InterPro" id="IPR002110">
    <property type="entry name" value="Ankyrin_rpt"/>
</dbReference>
<keyword evidence="6" id="KW-1185">Reference proteome</keyword>
<dbReference type="SUPFAM" id="SSF52540">
    <property type="entry name" value="P-loop containing nucleoside triphosphate hydrolases"/>
    <property type="match status" value="1"/>
</dbReference>
<evidence type="ECO:0000313" key="5">
    <source>
        <dbReference type="EMBL" id="KIX03194.1"/>
    </source>
</evidence>
<dbReference type="AlphaFoldDB" id="A0A0D2IBJ7"/>
<dbReference type="GO" id="GO:0003824">
    <property type="term" value="F:catalytic activity"/>
    <property type="evidence" value="ECO:0007669"/>
    <property type="project" value="InterPro"/>
</dbReference>
<feature type="domain" description="GPI inositol-deacylase winged helix" evidence="3">
    <location>
        <begin position="664"/>
        <end position="742"/>
    </location>
</feature>
<sequence>MSNPQNYTVGWICALSTEYVAAQEFLDEEHEPPESVPVHDHNDYTLGKIGKHNVAIAVLPGGEYGTSSAARVAKDMFHSFPNIRIGLMVGIGGGAPSKHHDIRLGDVVVSLPSNGKAAVLQYDFGKEIQDQSFKSTGILNQPPPILLTAVSGLKTHYERKGHKIQDAIRSILKKNPRLLQKYGQPDPKSDMLYKSTVVHPLDYGGSCAGICDNASNLKQRLERPEDQDNPTIHYGRIASANRLMKDALERDRLAAEEDILCFEMEAAGLMNHFPCLVIRGICDYSDSHKNREWQGYAAMTAAAYAKDLLYRIVPNKVEAEQPIAGLLSEVQKGVEDAKKDIEEVLQIQHTQEDNDILRWLTPVEYHSQQHDFISKRQPSTGQWLLELEEFQAWLNAPKQTLFCHGIPGAGKTILTSIVIDDLCRRYSRDRTIQIAYIYGNFRQQGTQKVDDLVASLLKQLAQGHSSLPAAVRELYHENQVRKTRPSREDLIRILHVVVTQSSKVFIILDALDELFHDCRTKLLPEIFKIQAKANLNIFMTSRPILDVEKEFRECISRKSLEIRAKDEDVESYLESHISELRLNVPENVKEEIKKTISEAAKGMFLLVELYFGFLQDTTTIREVRGALRKFRPKAKGESSEANTLEALNDAYNHTMKRINEQPPRHRELAIQVLSWITCAKRPLTTLELQHGLAVMPNDSELDEENIHRVDTIIAVCHGLVMVDKESRVTRLVHYTTQEYFEKHRNMLPAAETDIAMRCITYLSFNVFKSGCCPTNEMFDERLKQNPLFGYAARHWGYHLKEASPEAQRKIPEFLENEASRTPLSWASENGHEDVARLLIEKGAAVDSTDEYGRTPLSWASGNGHEDVVRLLIEKGAELLRPPATHHRR</sequence>
<dbReference type="InterPro" id="IPR054471">
    <property type="entry name" value="GPIID_WHD"/>
</dbReference>
<dbReference type="Pfam" id="PF12796">
    <property type="entry name" value="Ank_2"/>
    <property type="match status" value="1"/>
</dbReference>
<evidence type="ECO:0000256" key="2">
    <source>
        <dbReference type="PROSITE-ProRule" id="PRU00023"/>
    </source>
</evidence>
<evidence type="ECO:0000259" key="3">
    <source>
        <dbReference type="Pfam" id="PF22939"/>
    </source>
</evidence>
<dbReference type="InterPro" id="IPR036770">
    <property type="entry name" value="Ankyrin_rpt-contain_sf"/>
</dbReference>
<evidence type="ECO:0000259" key="4">
    <source>
        <dbReference type="Pfam" id="PF24883"/>
    </source>
</evidence>
<protein>
    <recommendedName>
        <fullName evidence="7">Nucleoside phosphorylase domain-containing protein</fullName>
    </recommendedName>
</protein>
<dbReference type="STRING" id="1442369.A0A0D2IBJ7"/>
<organism evidence="5 6">
    <name type="scientific">Rhinocladiella mackenziei CBS 650.93</name>
    <dbReference type="NCBI Taxonomy" id="1442369"/>
    <lineage>
        <taxon>Eukaryota</taxon>
        <taxon>Fungi</taxon>
        <taxon>Dikarya</taxon>
        <taxon>Ascomycota</taxon>
        <taxon>Pezizomycotina</taxon>
        <taxon>Eurotiomycetes</taxon>
        <taxon>Chaetothyriomycetidae</taxon>
        <taxon>Chaetothyriales</taxon>
        <taxon>Herpotrichiellaceae</taxon>
        <taxon>Rhinocladiella</taxon>
    </lineage>
</organism>
<dbReference type="Pfam" id="PF24883">
    <property type="entry name" value="NPHP3_N"/>
    <property type="match status" value="1"/>
</dbReference>
<feature type="domain" description="Nephrocystin 3-like N-terminal" evidence="4">
    <location>
        <begin position="380"/>
        <end position="542"/>
    </location>
</feature>
<feature type="repeat" description="ANK" evidence="2">
    <location>
        <begin position="851"/>
        <end position="878"/>
    </location>
</feature>
<dbReference type="PROSITE" id="PS50297">
    <property type="entry name" value="ANK_REP_REGION"/>
    <property type="match status" value="2"/>
</dbReference>